<dbReference type="Pfam" id="PF00855">
    <property type="entry name" value="PWWP"/>
    <property type="match status" value="1"/>
</dbReference>
<dbReference type="PANTHER" id="PTHR42851:SF4">
    <property type="entry name" value="PWWP DOMAIN-CONTAINING PROTEIN"/>
    <property type="match status" value="1"/>
</dbReference>
<dbReference type="AlphaFoldDB" id="A0A9Q0CK93"/>
<name>A0A9Q0CK93_9POAL</name>
<evidence type="ECO:0000256" key="1">
    <source>
        <dbReference type="SAM" id="MobiDB-lite"/>
    </source>
</evidence>
<keyword evidence="4" id="KW-1185">Reference proteome</keyword>
<feature type="region of interest" description="Disordered" evidence="1">
    <location>
        <begin position="692"/>
        <end position="713"/>
    </location>
</feature>
<dbReference type="SMART" id="SM00293">
    <property type="entry name" value="PWWP"/>
    <property type="match status" value="1"/>
</dbReference>
<organism evidence="3 4">
    <name type="scientific">Rhynchospora breviuscula</name>
    <dbReference type="NCBI Taxonomy" id="2022672"/>
    <lineage>
        <taxon>Eukaryota</taxon>
        <taxon>Viridiplantae</taxon>
        <taxon>Streptophyta</taxon>
        <taxon>Embryophyta</taxon>
        <taxon>Tracheophyta</taxon>
        <taxon>Spermatophyta</taxon>
        <taxon>Magnoliopsida</taxon>
        <taxon>Liliopsida</taxon>
        <taxon>Poales</taxon>
        <taxon>Cyperaceae</taxon>
        <taxon>Cyperoideae</taxon>
        <taxon>Rhynchosporeae</taxon>
        <taxon>Rhynchospora</taxon>
    </lineage>
</organism>
<evidence type="ECO:0000313" key="4">
    <source>
        <dbReference type="Proteomes" id="UP001151287"/>
    </source>
</evidence>
<protein>
    <recommendedName>
        <fullName evidence="2">PWWP domain-containing protein</fullName>
    </recommendedName>
</protein>
<reference evidence="3" key="1">
    <citation type="journal article" date="2022" name="Cell">
        <title>Repeat-based holocentromeres influence genome architecture and karyotype evolution.</title>
        <authorList>
            <person name="Hofstatter P.G."/>
            <person name="Thangavel G."/>
            <person name="Lux T."/>
            <person name="Neumann P."/>
            <person name="Vondrak T."/>
            <person name="Novak P."/>
            <person name="Zhang M."/>
            <person name="Costa L."/>
            <person name="Castellani M."/>
            <person name="Scott A."/>
            <person name="Toegelov H."/>
            <person name="Fuchs J."/>
            <person name="Mata-Sucre Y."/>
            <person name="Dias Y."/>
            <person name="Vanzela A.L.L."/>
            <person name="Huettel B."/>
            <person name="Almeida C.C.S."/>
            <person name="Simkova H."/>
            <person name="Souza G."/>
            <person name="Pedrosa-Harand A."/>
            <person name="Macas J."/>
            <person name="Mayer K.F.X."/>
            <person name="Houben A."/>
            <person name="Marques A."/>
        </authorList>
    </citation>
    <scope>NUCLEOTIDE SEQUENCE</scope>
    <source>
        <strain evidence="3">RhyBre1mFocal</strain>
    </source>
</reference>
<dbReference type="Proteomes" id="UP001151287">
    <property type="component" value="Unassembled WGS sequence"/>
</dbReference>
<sequence>MASIPSHKPPMPEPHDLDHGSISPSETLAENPENLLDVEEEDTNLEQNPENEIKTETKTELKTPKSRGRPKKKEKQKKPISDTRNKPKPETENGYDRPVYASPFQDETRDVFVPSDLVWGKVRSHPWWPGQIFDPSDASELALKHRNKNNFLVAYFGDNTFAWNEASVLKPFQSNFSRMVKQSGTDAFRSAVEIALAEVSCCVGSALCCGCYSGGESSAKVKTENAGIRADASGPSGDVLFIRSSFDPVKFVGFLCELGQNPYGGFENLDVVVAKAQLKAFNRSRGCNFDLPEFSFTCAFEEEGNSLVISDKIYTKKRKSTDSECFDKLVIGKYVPEEGRKKKKLSEIFNENEILRTPSKGCKVRVGGPTGSDNSGKNKKKRLDLLGDFGTKLKARRKYLRVGQCMRRAANQTMPTAPSPKPNGTTYRKRKSLSMIIDRVDKKPIKKEKGKVKSDNLGRSKSSSKKKEVLREREADEGSFSLEDYSSSGEMLSQLCLAARDPLKGYSFITMIDSFFTRFRNYAVNPSASKRNWRKSTSGKSSLVDYELWDSSILDILVYDNDDETLSMLRQRKQRNRKREKEKNIDGKSAISDVNPGEDLGNENKQEGNVSISEKESSANVVSERHTDKDLGNENKQEGNVSSSEKESSAHVVSERRTDDEMKLSNAGSLDALRPDVNFQLSCAPTSSNVELSTSQVEVQQEKDVAPPVKTAC</sequence>
<feature type="compositionally biased region" description="Basic and acidic residues" evidence="1">
    <location>
        <begin position="51"/>
        <end position="63"/>
    </location>
</feature>
<dbReference type="OrthoDB" id="62853at2759"/>
<dbReference type="CDD" id="cd05162">
    <property type="entry name" value="PWWP"/>
    <property type="match status" value="1"/>
</dbReference>
<feature type="region of interest" description="Disordered" evidence="1">
    <location>
        <begin position="571"/>
        <end position="662"/>
    </location>
</feature>
<dbReference type="PANTHER" id="PTHR42851">
    <property type="entry name" value="ALDOLASE-RELATED"/>
    <property type="match status" value="1"/>
</dbReference>
<feature type="region of interest" description="Disordered" evidence="1">
    <location>
        <begin position="408"/>
        <end position="473"/>
    </location>
</feature>
<dbReference type="Gene3D" id="2.30.30.140">
    <property type="match status" value="1"/>
</dbReference>
<feature type="compositionally biased region" description="Basic and acidic residues" evidence="1">
    <location>
        <begin position="644"/>
        <end position="662"/>
    </location>
</feature>
<comment type="caution">
    <text evidence="3">The sequence shown here is derived from an EMBL/GenBank/DDBJ whole genome shotgun (WGS) entry which is preliminary data.</text>
</comment>
<dbReference type="InterPro" id="IPR053063">
    <property type="entry name" value="PWWP_domain_containing_PDP"/>
</dbReference>
<evidence type="ECO:0000313" key="3">
    <source>
        <dbReference type="EMBL" id="KAJ1695529.1"/>
    </source>
</evidence>
<evidence type="ECO:0000259" key="2">
    <source>
        <dbReference type="PROSITE" id="PS50812"/>
    </source>
</evidence>
<dbReference type="InterPro" id="IPR000313">
    <property type="entry name" value="PWWP_dom"/>
</dbReference>
<accession>A0A9Q0CK93</accession>
<feature type="region of interest" description="Disordered" evidence="1">
    <location>
        <begin position="1"/>
        <end position="101"/>
    </location>
</feature>
<dbReference type="EMBL" id="JAMQYH010000003">
    <property type="protein sequence ID" value="KAJ1695529.1"/>
    <property type="molecule type" value="Genomic_DNA"/>
</dbReference>
<proteinExistence type="predicted"/>
<feature type="domain" description="PWWP" evidence="2">
    <location>
        <begin position="114"/>
        <end position="175"/>
    </location>
</feature>
<feature type="compositionally biased region" description="Basic residues" evidence="1">
    <location>
        <begin position="64"/>
        <end position="76"/>
    </location>
</feature>
<dbReference type="PROSITE" id="PS50812">
    <property type="entry name" value="PWWP"/>
    <property type="match status" value="1"/>
</dbReference>
<feature type="compositionally biased region" description="Polar residues" evidence="1">
    <location>
        <begin position="410"/>
        <end position="426"/>
    </location>
</feature>
<feature type="compositionally biased region" description="Basic and acidic residues" evidence="1">
    <location>
        <begin position="77"/>
        <end position="95"/>
    </location>
</feature>
<gene>
    <name evidence="3" type="ORF">LUZ63_012227</name>
</gene>
<dbReference type="SUPFAM" id="SSF63748">
    <property type="entry name" value="Tudor/PWWP/MBT"/>
    <property type="match status" value="1"/>
</dbReference>
<feature type="compositionally biased region" description="Basic and acidic residues" evidence="1">
    <location>
        <begin position="613"/>
        <end position="637"/>
    </location>
</feature>